<protein>
    <submittedName>
        <fullName evidence="2">Uncharacterized protein</fullName>
    </submittedName>
</protein>
<gene>
    <name evidence="2" type="ORF">F6450_16625</name>
</gene>
<proteinExistence type="predicted"/>
<dbReference type="Proteomes" id="UP000480943">
    <property type="component" value="Unassembled WGS sequence"/>
</dbReference>
<accession>A0AAD3WTG1</accession>
<organism evidence="2 3">
    <name type="scientific">Photobacterium damselae subsp. damselae</name>
    <name type="common">Listonella damsela</name>
    <dbReference type="NCBI Taxonomy" id="85581"/>
    <lineage>
        <taxon>Bacteria</taxon>
        <taxon>Pseudomonadati</taxon>
        <taxon>Pseudomonadota</taxon>
        <taxon>Gammaproteobacteria</taxon>
        <taxon>Vibrionales</taxon>
        <taxon>Vibrionaceae</taxon>
        <taxon>Photobacterium</taxon>
    </lineage>
</organism>
<sequence length="61" mass="7553">MHEFDSWVIKSKGKAVFRENKGDKVRPDISFRQNLEKTRRREDEKTRRREDEKTRWGKRGF</sequence>
<dbReference type="AlphaFoldDB" id="A0AAD3WTG1"/>
<feature type="region of interest" description="Disordered" evidence="1">
    <location>
        <begin position="28"/>
        <end position="61"/>
    </location>
</feature>
<name>A0AAD3WTG1_PHODD</name>
<evidence type="ECO:0000313" key="3">
    <source>
        <dbReference type="Proteomes" id="UP000480943"/>
    </source>
</evidence>
<comment type="caution">
    <text evidence="2">The sequence shown here is derived from an EMBL/GenBank/DDBJ whole genome shotgun (WGS) entry which is preliminary data.</text>
</comment>
<reference evidence="2 3" key="1">
    <citation type="submission" date="2019-09" db="EMBL/GenBank/DDBJ databases">
        <title>Photobacterium damselae subsp. damselae CDC-2227-81, a human clinical isolate.</title>
        <authorList>
            <person name="Osorio C.R."/>
        </authorList>
    </citation>
    <scope>NUCLEOTIDE SEQUENCE [LARGE SCALE GENOMIC DNA]</scope>
    <source>
        <strain evidence="2 3">CDC-2227-81</strain>
    </source>
</reference>
<evidence type="ECO:0000256" key="1">
    <source>
        <dbReference type="SAM" id="MobiDB-lite"/>
    </source>
</evidence>
<dbReference type="EMBL" id="VZUQ01000081">
    <property type="protein sequence ID" value="KAB1177934.1"/>
    <property type="molecule type" value="Genomic_DNA"/>
</dbReference>
<feature type="compositionally biased region" description="Basic and acidic residues" evidence="1">
    <location>
        <begin position="28"/>
        <end position="55"/>
    </location>
</feature>
<evidence type="ECO:0000313" key="2">
    <source>
        <dbReference type="EMBL" id="KAB1177934.1"/>
    </source>
</evidence>